<keyword evidence="2" id="KW-0347">Helicase</keyword>
<reference evidence="3" key="1">
    <citation type="journal article" date="2019" name="Int. J. Syst. Evol. Microbiol.">
        <title>The Global Catalogue of Microorganisms (GCM) 10K type strain sequencing project: providing services to taxonomists for standard genome sequencing and annotation.</title>
        <authorList>
            <consortium name="The Broad Institute Genomics Platform"/>
            <consortium name="The Broad Institute Genome Sequencing Center for Infectious Disease"/>
            <person name="Wu L."/>
            <person name="Ma J."/>
        </authorList>
    </citation>
    <scope>NUCLEOTIDE SEQUENCE [LARGE SCALE GENOMIC DNA]</scope>
    <source>
        <strain evidence="3">JCM 12762</strain>
    </source>
</reference>
<dbReference type="InterPro" id="IPR014001">
    <property type="entry name" value="Helicase_ATP-bd"/>
</dbReference>
<dbReference type="Proteomes" id="UP001500943">
    <property type="component" value="Unassembled WGS sequence"/>
</dbReference>
<feature type="domain" description="Helicase ATP-binding" evidence="1">
    <location>
        <begin position="9"/>
        <end position="336"/>
    </location>
</feature>
<keyword evidence="2" id="KW-0547">Nucleotide-binding</keyword>
<keyword evidence="2" id="KW-0378">Hydrolase</keyword>
<gene>
    <name evidence="2" type="ORF">GCM10009655_07410</name>
</gene>
<evidence type="ECO:0000313" key="3">
    <source>
        <dbReference type="Proteomes" id="UP001500943"/>
    </source>
</evidence>
<dbReference type="Gene3D" id="3.40.50.300">
    <property type="entry name" value="P-loop containing nucleotide triphosphate hydrolases"/>
    <property type="match status" value="1"/>
</dbReference>
<evidence type="ECO:0000313" key="2">
    <source>
        <dbReference type="EMBL" id="GAA1210862.1"/>
    </source>
</evidence>
<protein>
    <submittedName>
        <fullName evidence="2">Helicase</fullName>
    </submittedName>
</protein>
<accession>A0ABP4G267</accession>
<sequence>MNDFSAEAILAELKSFQRDAVDHVMHRLYDAPNASGRFLLADETGLGKSVIARGIIARTIERLQNDDTVDRIDIVYICSNSDLASQNLRRLNVTGDPHIGLTSRLTLLARESHRLSGTNAAGRKPVNLVSFTPGTSFDMGSWRAGSGEERALLHIMLNEIGGLSEPQQRASRMLFQGQIKTKEAFRYQLARIERSLKGPVDPSILRAFERSITDSGLLESYLSLLGSLALKRRIPDSVEEPIRHLTAKLRAALAAASVDSLEPDLVILDEFQRFRHLLDEHEGGDAAELAHALFNYSAAKVLLLSATPYKPFTEANEESGDDHYQDLMTTLGFLAEGSSVSIADIRDGFAEYRQQIVNGRPAIEHVDRLRANLLTVMSRTERPQSGGMVRERQLPSTSPTDIDLAGFVALERLSAELDIPIGLEYWKSIPYFASFMNNYKVASAVDRRLLDNDGSIGRELKNLQQLDADTISGYGQIELGNSHLRAVATETLDQEWWKLLWLPPSLPYLAPGSVYGSIATEGATKRVVFSSWTATPTAVASLLSYEAERRIVDGSRLTVNSSEARKSISARLDYKVTAESRPARMSTLAMFWPHPELAQAGDPLWVARESGHNKVSADEAQLKVSARLAPGPESTFAWEAFFATRGATPAGWALESASLAQLLSARPVEGEEDNESAAGRLITAHVDLAIETIARSEDAISHPYLARLALHSPGNIAYRALGRIRDDNDSTSDVGQWRAAAMLSNGIRSLFNRAESMLLLDKVKSADDEYYWRAVLDYCADGNLQASLDEYLFQLRS</sequence>
<organism evidence="2 3">
    <name type="scientific">Rhodoglobus aureus</name>
    <dbReference type="NCBI Taxonomy" id="191497"/>
    <lineage>
        <taxon>Bacteria</taxon>
        <taxon>Bacillati</taxon>
        <taxon>Actinomycetota</taxon>
        <taxon>Actinomycetes</taxon>
        <taxon>Micrococcales</taxon>
        <taxon>Microbacteriaceae</taxon>
        <taxon>Rhodoglobus</taxon>
    </lineage>
</organism>
<dbReference type="EMBL" id="BAAAKW010000017">
    <property type="protein sequence ID" value="GAA1210862.1"/>
    <property type="molecule type" value="Genomic_DNA"/>
</dbReference>
<dbReference type="SMART" id="SM00487">
    <property type="entry name" value="DEXDc"/>
    <property type="match status" value="1"/>
</dbReference>
<evidence type="ECO:0000259" key="1">
    <source>
        <dbReference type="SMART" id="SM00487"/>
    </source>
</evidence>
<dbReference type="RefSeq" id="WP_343923283.1">
    <property type="nucleotide sequence ID" value="NZ_BAAAKW010000017.1"/>
</dbReference>
<keyword evidence="2" id="KW-0067">ATP-binding</keyword>
<name>A0ABP4G267_9MICO</name>
<comment type="caution">
    <text evidence="2">The sequence shown here is derived from an EMBL/GenBank/DDBJ whole genome shotgun (WGS) entry which is preliminary data.</text>
</comment>
<proteinExistence type="predicted"/>
<dbReference type="InterPro" id="IPR027417">
    <property type="entry name" value="P-loop_NTPase"/>
</dbReference>
<keyword evidence="3" id="KW-1185">Reference proteome</keyword>
<dbReference type="SUPFAM" id="SSF52540">
    <property type="entry name" value="P-loop containing nucleoside triphosphate hydrolases"/>
    <property type="match status" value="1"/>
</dbReference>
<dbReference type="GO" id="GO:0004386">
    <property type="term" value="F:helicase activity"/>
    <property type="evidence" value="ECO:0007669"/>
    <property type="project" value="UniProtKB-KW"/>
</dbReference>